<dbReference type="Proteomes" id="UP000034736">
    <property type="component" value="Unassembled WGS sequence"/>
</dbReference>
<comment type="caution">
    <text evidence="1">The sequence shown here is derived from an EMBL/GenBank/DDBJ whole genome shotgun (WGS) entry which is preliminary data.</text>
</comment>
<protein>
    <submittedName>
        <fullName evidence="1">Uncharacterized protein</fullName>
    </submittedName>
</protein>
<organism evidence="1 2">
    <name type="scientific">Candidatus Giovannonibacteria bacterium GW2011_GWA2_44_13b</name>
    <dbReference type="NCBI Taxonomy" id="1618647"/>
    <lineage>
        <taxon>Bacteria</taxon>
        <taxon>Candidatus Giovannoniibacteriota</taxon>
    </lineage>
</organism>
<name>A0A0G1K017_9BACT</name>
<dbReference type="AlphaFoldDB" id="A0A0G1K017"/>
<proteinExistence type="predicted"/>
<reference evidence="1 2" key="1">
    <citation type="journal article" date="2015" name="Nature">
        <title>rRNA introns, odd ribosomes, and small enigmatic genomes across a large radiation of phyla.</title>
        <authorList>
            <person name="Brown C.T."/>
            <person name="Hug L.A."/>
            <person name="Thomas B.C."/>
            <person name="Sharon I."/>
            <person name="Castelle C.J."/>
            <person name="Singh A."/>
            <person name="Wilkins M.J."/>
            <person name="Williams K.H."/>
            <person name="Banfield J.F."/>
        </authorList>
    </citation>
    <scope>NUCLEOTIDE SEQUENCE [LARGE SCALE GENOMIC DNA]</scope>
</reference>
<dbReference type="EMBL" id="LCHU01000012">
    <property type="protein sequence ID" value="KKT41079.1"/>
    <property type="molecule type" value="Genomic_DNA"/>
</dbReference>
<gene>
    <name evidence="1" type="ORF">UW30_C0012G0005</name>
</gene>
<evidence type="ECO:0000313" key="2">
    <source>
        <dbReference type="Proteomes" id="UP000034736"/>
    </source>
</evidence>
<evidence type="ECO:0000313" key="1">
    <source>
        <dbReference type="EMBL" id="KKT41079.1"/>
    </source>
</evidence>
<accession>A0A0G1K017</accession>
<sequence>MKFLYKKFWGIPKDPQRFVNISIHPPKTMSMLRQPADVNSRLIGQNIIK</sequence>